<name>A0A366IXA3_9GAMM</name>
<dbReference type="Proteomes" id="UP000252792">
    <property type="component" value="Unassembled WGS sequence"/>
</dbReference>
<organism evidence="1 2">
    <name type="scientific">Marinomonas rhizomae</name>
    <dbReference type="NCBI Taxonomy" id="491948"/>
    <lineage>
        <taxon>Bacteria</taxon>
        <taxon>Pseudomonadati</taxon>
        <taxon>Pseudomonadota</taxon>
        <taxon>Gammaproteobacteria</taxon>
        <taxon>Oceanospirillales</taxon>
        <taxon>Oceanospirillaceae</taxon>
        <taxon>Marinomonas</taxon>
    </lineage>
</organism>
<comment type="caution">
    <text evidence="1">The sequence shown here is derived from an EMBL/GenBank/DDBJ whole genome shotgun (WGS) entry which is preliminary data.</text>
</comment>
<dbReference type="EMBL" id="QNSE01000014">
    <property type="protein sequence ID" value="RBP79413.1"/>
    <property type="molecule type" value="Genomic_DNA"/>
</dbReference>
<keyword evidence="2" id="KW-1185">Reference proteome</keyword>
<dbReference type="RefSeq" id="WP_113918014.1">
    <property type="nucleotide sequence ID" value="NZ_QNSE01000014.1"/>
</dbReference>
<dbReference type="AlphaFoldDB" id="A0A366IXA3"/>
<protein>
    <submittedName>
        <fullName evidence="1">DNA phosphorothioation-dependent restriction protein DptG</fullName>
    </submittedName>
</protein>
<proteinExistence type="predicted"/>
<reference evidence="1 2" key="1">
    <citation type="submission" date="2018-06" db="EMBL/GenBank/DDBJ databases">
        <title>Genomic Encyclopedia of Type Strains, Phase III (KMG-III): the genomes of soil and plant-associated and newly described type strains.</title>
        <authorList>
            <person name="Whitman W."/>
        </authorList>
    </citation>
    <scope>NUCLEOTIDE SEQUENCE [LARGE SCALE GENOMIC DNA]</scope>
    <source>
        <strain evidence="1 2">CECT 7377</strain>
    </source>
</reference>
<sequence>MGKLIHDNTHWPLALTIAQEKLTFEQHMASLEAWNSWFDKNEPFHVIRFYTDKASLEQDSGVGKATLEWMSKGADIKFRTLVKSMMIIVPPDQYPRMKNMDVTAVFGIPGGIFPTLDEAYNWLEGSVKSTDLSDLKPDWKQMIKQTLKLS</sequence>
<evidence type="ECO:0000313" key="2">
    <source>
        <dbReference type="Proteomes" id="UP000252792"/>
    </source>
</evidence>
<gene>
    <name evidence="1" type="ORF">DFP80_1142</name>
</gene>
<dbReference type="OrthoDB" id="7059007at2"/>
<accession>A0A366IXA3</accession>
<evidence type="ECO:0000313" key="1">
    <source>
        <dbReference type="EMBL" id="RBP79413.1"/>
    </source>
</evidence>